<reference evidence="6" key="1">
    <citation type="submission" date="2022-07" db="EMBL/GenBank/DDBJ databases">
        <authorList>
            <person name="Trinca V."/>
            <person name="Uliana J.V.C."/>
            <person name="Torres T.T."/>
            <person name="Ward R.J."/>
            <person name="Monesi N."/>
        </authorList>
    </citation>
    <scope>NUCLEOTIDE SEQUENCE</scope>
    <source>
        <strain evidence="6">HSMRA1968</strain>
        <tissue evidence="6">Whole embryos</tissue>
    </source>
</reference>
<proteinExistence type="predicted"/>
<dbReference type="InterPro" id="IPR024129">
    <property type="entry name" value="Sphingomy_SMPD4"/>
</dbReference>
<evidence type="ECO:0000256" key="3">
    <source>
        <dbReference type="ARBA" id="ARBA00022989"/>
    </source>
</evidence>
<sequence>MMSLGNDGFFLSDILNYPLIPRCDEFSHIIERCSIKELHDLFPTLVNSIFGVPNTTGWGLRTVCRSLNQQEFDCLYNFFTPLGPMFRLCYRLLNEPFKFDVPIEMLPFSTSQVLHNGGYANFYSDMINIDPCRRQIVSLSLNAFDYFMLHFLLHGLSPIHIMYPGALAAHNGLWKTLYFTLTADYLCTFLPANPESVVMPTNICGSVKTTISVPIQPIQPNRSPKYLSLSAITHNFTTNATAIRSPDSFRQHWRTESVLYLFIDIWLRHNFDECRELPSSEFIRVVRILVKQLHAFGNSAELDNTSMSVLRKLAQPMMNAQMYSFLRCIISRWPLDSSFTTVLELWLSYIQPWRYTHPNNSMYVGGLQIPHRFEQFVMENIVSYTQILVQLLPRFERIDFSSIKNIMMLYRVLKVFGQGNLSELLRQSEQSMGSMHIGMMSTPNHKPHKYSDNFNASNLSLSYRSEQSLHNESYKHLFGMEVNDHLKHLVQKMIVFREIHAEHATKLERDLRNRRKGFFKYIKWLLIHDDDASSQQELEDSKKIPDILNNMLNAVSNIFDIDLPSPEEIMAHSSQYSWDESRSYEQSALMDMDKDVSDIFPSPTIMKKRVMEVQYMGDPALIPIRSSEMAFLVRFLHTVSTKLNEKFEREIDEVWNSNGILGQLSRQVLYPPMTVRSFDKTLGFSRELKQEIGARITFRLMASYRTFITLFCAYSLGSLIYESGLFGLLILIIIAFIYIVLSSFLNDPKSS</sequence>
<feature type="transmembrane region" description="Helical" evidence="5">
    <location>
        <begin position="723"/>
        <end position="745"/>
    </location>
</feature>
<gene>
    <name evidence="6" type="primary">smpd4</name>
    <name evidence="6" type="ORF">Bhyg_11080</name>
</gene>
<evidence type="ECO:0000313" key="7">
    <source>
        <dbReference type="Proteomes" id="UP001151699"/>
    </source>
</evidence>
<keyword evidence="3 5" id="KW-1133">Transmembrane helix</keyword>
<dbReference type="Proteomes" id="UP001151699">
    <property type="component" value="Chromosome X"/>
</dbReference>
<keyword evidence="4 5" id="KW-0472">Membrane</keyword>
<evidence type="ECO:0000256" key="5">
    <source>
        <dbReference type="SAM" id="Phobius"/>
    </source>
</evidence>
<name>A0A9Q0MWG6_9DIPT</name>
<dbReference type="Pfam" id="PF14724">
    <property type="entry name" value="mit_SMPDase"/>
    <property type="match status" value="2"/>
</dbReference>
<protein>
    <submittedName>
        <fullName evidence="6">Sphingomyelin phosphodiesterase 4</fullName>
    </submittedName>
</protein>
<accession>A0A9Q0MWG6</accession>
<dbReference type="OrthoDB" id="10251508at2759"/>
<evidence type="ECO:0000256" key="2">
    <source>
        <dbReference type="ARBA" id="ARBA00022692"/>
    </source>
</evidence>
<keyword evidence="2 5" id="KW-0812">Transmembrane</keyword>
<comment type="caution">
    <text evidence="6">The sequence shown here is derived from an EMBL/GenBank/DDBJ whole genome shotgun (WGS) entry which is preliminary data.</text>
</comment>
<dbReference type="AlphaFoldDB" id="A0A9Q0MWG6"/>
<evidence type="ECO:0000256" key="4">
    <source>
        <dbReference type="ARBA" id="ARBA00023136"/>
    </source>
</evidence>
<dbReference type="GO" id="GO:0050290">
    <property type="term" value="F:sphingomyelin phosphodiesterase D activity"/>
    <property type="evidence" value="ECO:0007669"/>
    <property type="project" value="InterPro"/>
</dbReference>
<evidence type="ECO:0000256" key="1">
    <source>
        <dbReference type="ARBA" id="ARBA00004167"/>
    </source>
</evidence>
<dbReference type="PANTHER" id="PTHR12988">
    <property type="entry name" value="SPHINGOMYELIN PHOSPHODIESTERASE 4"/>
    <property type="match status" value="1"/>
</dbReference>
<dbReference type="EMBL" id="WJQU01000003">
    <property type="protein sequence ID" value="KAJ6638345.1"/>
    <property type="molecule type" value="Genomic_DNA"/>
</dbReference>
<dbReference type="PANTHER" id="PTHR12988:SF6">
    <property type="entry name" value="SPHINGOMYELIN PHOSPHODIESTERASE 4"/>
    <property type="match status" value="1"/>
</dbReference>
<dbReference type="GO" id="GO:0046475">
    <property type="term" value="P:glycerophospholipid catabolic process"/>
    <property type="evidence" value="ECO:0007669"/>
    <property type="project" value="TreeGrafter"/>
</dbReference>
<dbReference type="GO" id="GO:0006685">
    <property type="term" value="P:sphingomyelin catabolic process"/>
    <property type="evidence" value="ECO:0007669"/>
    <property type="project" value="TreeGrafter"/>
</dbReference>
<organism evidence="6 7">
    <name type="scientific">Pseudolycoriella hygida</name>
    <dbReference type="NCBI Taxonomy" id="35572"/>
    <lineage>
        <taxon>Eukaryota</taxon>
        <taxon>Metazoa</taxon>
        <taxon>Ecdysozoa</taxon>
        <taxon>Arthropoda</taxon>
        <taxon>Hexapoda</taxon>
        <taxon>Insecta</taxon>
        <taxon>Pterygota</taxon>
        <taxon>Neoptera</taxon>
        <taxon>Endopterygota</taxon>
        <taxon>Diptera</taxon>
        <taxon>Nematocera</taxon>
        <taxon>Sciaroidea</taxon>
        <taxon>Sciaridae</taxon>
        <taxon>Pseudolycoriella</taxon>
    </lineage>
</organism>
<dbReference type="GO" id="GO:0016020">
    <property type="term" value="C:membrane"/>
    <property type="evidence" value="ECO:0007669"/>
    <property type="project" value="UniProtKB-SubCell"/>
</dbReference>
<keyword evidence="7" id="KW-1185">Reference proteome</keyword>
<evidence type="ECO:0000313" key="6">
    <source>
        <dbReference type="EMBL" id="KAJ6638345.1"/>
    </source>
</evidence>
<comment type="subcellular location">
    <subcellularLocation>
        <location evidence="1">Membrane</location>
        <topology evidence="1">Single-pass membrane protein</topology>
    </subcellularLocation>
</comment>
<feature type="transmembrane region" description="Helical" evidence="5">
    <location>
        <begin position="696"/>
        <end position="717"/>
    </location>
</feature>
<dbReference type="GO" id="GO:0046513">
    <property type="term" value="P:ceramide biosynthetic process"/>
    <property type="evidence" value="ECO:0007669"/>
    <property type="project" value="TreeGrafter"/>
</dbReference>